<keyword evidence="3" id="KW-1133">Transmembrane helix</keyword>
<feature type="coiled-coil region" evidence="1">
    <location>
        <begin position="562"/>
        <end position="592"/>
    </location>
</feature>
<feature type="compositionally biased region" description="Polar residues" evidence="2">
    <location>
        <begin position="2777"/>
        <end position="2805"/>
    </location>
</feature>
<feature type="coiled-coil region" evidence="1">
    <location>
        <begin position="675"/>
        <end position="726"/>
    </location>
</feature>
<name>A0A1Y1JTH3_PLAGO</name>
<feature type="coiled-coil region" evidence="1">
    <location>
        <begin position="1967"/>
        <end position="2001"/>
    </location>
</feature>
<feature type="compositionally biased region" description="Polar residues" evidence="2">
    <location>
        <begin position="2545"/>
        <end position="2563"/>
    </location>
</feature>
<protein>
    <submittedName>
        <fullName evidence="5">Reticulocyte binding protein 2a</fullName>
    </submittedName>
</protein>
<evidence type="ECO:0000256" key="3">
    <source>
        <dbReference type="SAM" id="Phobius"/>
    </source>
</evidence>
<feature type="coiled-coil region" evidence="1">
    <location>
        <begin position="1862"/>
        <end position="1889"/>
    </location>
</feature>
<feature type="region of interest" description="Disordered" evidence="2">
    <location>
        <begin position="2545"/>
        <end position="2619"/>
    </location>
</feature>
<feature type="compositionally biased region" description="Basic and acidic residues" evidence="2">
    <location>
        <begin position="2710"/>
        <end position="2721"/>
    </location>
</feature>
<feature type="chain" id="PRO_5012620949" evidence="4">
    <location>
        <begin position="27"/>
        <end position="2949"/>
    </location>
</feature>
<keyword evidence="4" id="KW-0732">Signal</keyword>
<feature type="region of interest" description="Disordered" evidence="2">
    <location>
        <begin position="643"/>
        <end position="670"/>
    </location>
</feature>
<organism evidence="5 6">
    <name type="scientific">Plasmodium gonderi</name>
    <dbReference type="NCBI Taxonomy" id="77519"/>
    <lineage>
        <taxon>Eukaryota</taxon>
        <taxon>Sar</taxon>
        <taxon>Alveolata</taxon>
        <taxon>Apicomplexa</taxon>
        <taxon>Aconoidasida</taxon>
        <taxon>Haemosporida</taxon>
        <taxon>Plasmodiidae</taxon>
        <taxon>Plasmodium</taxon>
        <taxon>Plasmodium (Plasmodium)</taxon>
    </lineage>
</organism>
<feature type="region of interest" description="Disordered" evidence="2">
    <location>
        <begin position="2853"/>
        <end position="2873"/>
    </location>
</feature>
<proteinExistence type="predicted"/>
<feature type="coiled-coil region" evidence="1">
    <location>
        <begin position="1136"/>
        <end position="1180"/>
    </location>
</feature>
<dbReference type="OMA" id="MANCISE"/>
<dbReference type="GeneID" id="39749967"/>
<feature type="region of interest" description="Disordered" evidence="2">
    <location>
        <begin position="2637"/>
        <end position="2684"/>
    </location>
</feature>
<feature type="coiled-coil region" evidence="1">
    <location>
        <begin position="1705"/>
        <end position="1777"/>
    </location>
</feature>
<sequence>MKKYVYFLSLLNLLLASFVHMNTVSSQNKNYLEEIKKHNTELNNLFEFSNISENKNVKSSKYLNDKINDKQFEKIYNQNDNIIHSLEAMSFINLNGPNITENNKNGIYKKRRNPYYFIRRYKEKKKAYGELNKSGKKIIENGEITSKYENFLNDGNIKYDQSNPIFTMELDYTNLHALHEIEILIPKDKLHHEKTDDTIVLEIKKFSDELEELINNCLNHKSMLKSFTYEMEFLKNTSTENKLFSEHFLKELETRIINLDNSKKVLYKEYTTEKFNHYTAKYNECLSKYEQYREKYKNDIQNKVEQIKNKAFTYLIKTECVEGICDKNKSTYLKTLDNYILDISTVNMKDYDIPSRITVEQKNVDQLLLDSNKKNIDISEDIYSLKLILEQIKEIEYVLSTNRHFINEAARKLRSIEITQESHDVNKKEIVSNWTHIVKQHCIFKYINKLNESINVMYQHKITKHDLAFHNLVNTIKQKAYLVFSETFDQTEIYKNYKYSEEIINNENKKYLESKKELEKVSQFPDISNNSNKQKLMEHFVKQKARKKDIEAKFQLLDEIYKKIYDKLKNHYEEELNEIEKLNNNITKAQLFMDVITKINEEKKVNIYHEMKKFKIYYDELVTLKNSANKTSVQQKNNISLLQISSEENDNENNDSKSDENESNDKESKDKAEFLRNVKALYRNLKAKIKNFEQKHQDIVEKMKSYKDFEETIQKYYAELTQNESNYFLTSYTGSNAKSKSNESEAFNEAKDTFQKKKLEIYNSIDNMKTSDIVNIKKHLDSYKEIEKKLNIIKNTRRYNKIKTLVQEINNENVEEKIQEFEKNYNTSTNNMEETLKKIELLNKIINLYNILDSSITESKSNKALTDNLNNKLNELKGHVETRIRENEGNDFINKSIKEEALENLQKTLKNLEITLKDIVDLIAEIKNKELEKKTSELIEFYLNLKNKIHETKDEYSSKTELERTDEWTPIRQELNTLNEKYSILYENSYKLFANIDVQIITWSYNIVKEEIKRLENENDTIESFVINLEKKLNEEQTNPLTNKIMKIQNIGSIKNFKQKIKDENTKIEKYKDELTELQDKADELYSESQEEKIAIHELNNQKKGMKSIYDDLVKMSKDIKITVDYFNEVSKNINEAQLNEEKDNIDKTLKALSDDMTKAQKSMEDINSLEIQFKELIEKSKYPEDKILPILKYSTQVEEANKHMIGLKQVYETSVKLKEQANASTSLDEIIEKKKQINENKHESKKLVADIDKAISEIKNICELTHRGYKSIVNNITKNTDDADKHSELIKSEFNKSHNAAEVVKTDFQKATKLKEEINEKLNGVQIDNKIIEIQKLKTEILNKKQNAIQLLTDTELHRKKTELHYDNANRGQAIIEYLKNNDNDIKTKILQNELDQVKQSIEKANGYYKDSLEYTQNTKTNYELISKLEADVSKLLNESLINRVTLKCERRKNRANSVMTEINNIASKIEKTLKGYKTKIHELKEQSNIQMIENEKLNDMSLNAYNVMQKYNHELDEILNKIKRIENIIQRYVDRASSSIKSISSITDIDIKDFINQSKLVDDDFERNVEKVSREKRHIDVKKKNIENEEKKIDLIKNEITTVEKEIGKHKKYYEEGIIKQIIKNVSEHVNAVPLIINEIDSLITPATSIFIKYKTKKYDPITNLNGYKIQRDQLYNKFDTSYKLMEKYQTDVSHDSVTYADAKDLRIKTQDIEKNLKESTEELRKLLNDIKKKEIINFLNSMKENLNRKHENIKKEESKEIEQLKSVKKLIQDLKALKEGEKNFDALIETKKKSINVKNPKHLSHRDEAKKIYENMIDAINYLLIDKNSVKLEKNLNSELNFETNLGIQAEIHNIIKEAQQVTNNIHDISDNIDDKNEECENLILEAENIYTAIKLRNEFYSKEKETRKKEISVSEKIDSLQSKLRDIEKITCNYVGYEDILQNDKRFETFKNNATFYQQKKSVMAKEAELHHMRQNMQKHKESLNSLLKSVKELTRKKFHISIWQNYKNQIELIFGNINTIDNKAKEFDASFDELQIMGNNCQELMISIISNVVNNGISNHLMKIEAQNKNIESVYLHVKENYDSMKGYINALHTFYNKTVINNDLSISINAYNQSFKNFKEQEKKAAQTIDNIKIKLNSLQAQSSENNIERDAKELITLYKNLQSVKAEIGKIFRNLNNIKLSDIDKTSDIFKDAVALHKNMITSQNQQILEREGKLKNIENSITSKINDINKISNIHTHETKNVISELYNNIKSDIQNFNQLDGENVDRNFNSEKYKEQVTYLIDRTNFFLNNLQLFKKDDYYNLVGENVEETEKETTLFTDITQKLNNLKKEYQKILDTLEQNDDAISRMTHYKQSANQNYENVTNLYETYLKELSEMDLINKIREIIKEINNIIKKDLQEHKVLENLTKISESIKTRKNNTQNYETIEDVEKAIIQINSENTELNSTKIKIINVLDIVTVKENTIKGIFDGMVKDNIQNKLEHVKSDIDDVLKKISELKDAVKNIDELLHHNATQMKELEAQKEKLEMLSKNLESNTTVDHSTIDENYTSVNDNAPETHVIDESIPEEQRSVSHNKDIPTSNVVDEKDTESQNESQILEQQNEDVNSQTDISSAEGNVTHDLQEIKEVVHQEVGHKDIPISNVVDEKDTKSENESEPLEQQNEGIKSQTDISSAEGNVTHDLQKIKEIEHEEGTHKVIPTSKPDDAEVTKSENESQILEQQNEGIKSQRNISSADGNVNHNLKEIKEVVHQKVGHTDIHTPKSGDEKVTNPQSETQALEQQNKSINSQRDISSTNGNISHNLKEIKKVEHHKGALKDTHFNKIDNLNTSNPIQTQDLLNLPENTEYEKSDDDNFEESNFEDKEKHNSHKKAYYEKIFFATGITTALLSISSVSYFIYNKNNEENKDSHFYKGGDEFEYESDTMYDNKEQVIDVAFSEDSDI</sequence>
<accession>A0A1Y1JTH3</accession>
<feature type="compositionally biased region" description="Polar residues" evidence="2">
    <location>
        <begin position="2722"/>
        <end position="2744"/>
    </location>
</feature>
<feature type="compositionally biased region" description="Basic and acidic residues" evidence="2">
    <location>
        <begin position="2757"/>
        <end position="2776"/>
    </location>
</feature>
<feature type="compositionally biased region" description="Basic and acidic residues" evidence="2">
    <location>
        <begin position="2637"/>
        <end position="2661"/>
    </location>
</feature>
<keyword evidence="1" id="KW-0175">Coiled coil</keyword>
<evidence type="ECO:0000313" key="6">
    <source>
        <dbReference type="Proteomes" id="UP000195521"/>
    </source>
</evidence>
<feature type="signal peptide" evidence="4">
    <location>
        <begin position="1"/>
        <end position="26"/>
    </location>
</feature>
<feature type="compositionally biased region" description="Basic and acidic residues" evidence="2">
    <location>
        <begin position="654"/>
        <end position="670"/>
    </location>
</feature>
<evidence type="ECO:0000256" key="4">
    <source>
        <dbReference type="SAM" id="SignalP"/>
    </source>
</evidence>
<feature type="coiled-coil region" evidence="1">
    <location>
        <begin position="895"/>
        <end position="929"/>
    </location>
</feature>
<feature type="coiled-coil region" evidence="1">
    <location>
        <begin position="2482"/>
        <end position="2544"/>
    </location>
</feature>
<feature type="region of interest" description="Disordered" evidence="2">
    <location>
        <begin position="2696"/>
        <end position="2744"/>
    </location>
</feature>
<evidence type="ECO:0000313" key="5">
    <source>
        <dbReference type="EMBL" id="GAW83224.1"/>
    </source>
</evidence>
<gene>
    <name evidence="5" type="ORF">PGO_140180</name>
</gene>
<comment type="caution">
    <text evidence="5">The sequence shown here is derived from an EMBL/GenBank/DDBJ whole genome shotgun (WGS) entry which is preliminary data.</text>
</comment>
<dbReference type="Proteomes" id="UP000195521">
    <property type="component" value="Unassembled WGS sequence"/>
</dbReference>
<keyword evidence="3" id="KW-0812">Transmembrane</keyword>
<keyword evidence="6" id="KW-1185">Reference proteome</keyword>
<evidence type="ECO:0000256" key="1">
    <source>
        <dbReference type="SAM" id="Coils"/>
    </source>
</evidence>
<evidence type="ECO:0000256" key="2">
    <source>
        <dbReference type="SAM" id="MobiDB-lite"/>
    </source>
</evidence>
<feature type="coiled-coil region" evidence="1">
    <location>
        <begin position="1005"/>
        <end position="1102"/>
    </location>
</feature>
<feature type="compositionally biased region" description="Polar residues" evidence="2">
    <location>
        <begin position="2600"/>
        <end position="2619"/>
    </location>
</feature>
<feature type="coiled-coil region" evidence="1">
    <location>
        <begin position="1468"/>
        <end position="1537"/>
    </location>
</feature>
<dbReference type="EMBL" id="BDQF01000015">
    <property type="protein sequence ID" value="GAW83224.1"/>
    <property type="molecule type" value="Genomic_DNA"/>
</dbReference>
<feature type="coiled-coil region" evidence="1">
    <location>
        <begin position="2326"/>
        <end position="2381"/>
    </location>
</feature>
<feature type="compositionally biased region" description="Polar residues" evidence="2">
    <location>
        <begin position="2666"/>
        <end position="2684"/>
    </location>
</feature>
<feature type="compositionally biased region" description="Acidic residues" evidence="2">
    <location>
        <begin position="2856"/>
        <end position="2866"/>
    </location>
</feature>
<dbReference type="RefSeq" id="XP_028545813.1">
    <property type="nucleotide sequence ID" value="XM_028690012.1"/>
</dbReference>
<feature type="coiled-coil region" evidence="1">
    <location>
        <begin position="776"/>
        <end position="838"/>
    </location>
</feature>
<reference evidence="6" key="1">
    <citation type="submission" date="2017-04" db="EMBL/GenBank/DDBJ databases">
        <title>Plasmodium gonderi genome.</title>
        <authorList>
            <person name="Arisue N."/>
            <person name="Honma H."/>
            <person name="Kawai S."/>
            <person name="Tougan T."/>
            <person name="Tanabe K."/>
            <person name="Horii T."/>
        </authorList>
    </citation>
    <scope>NUCLEOTIDE SEQUENCE [LARGE SCALE GENOMIC DNA]</scope>
    <source>
        <strain evidence="6">ATCC 30045</strain>
    </source>
</reference>
<feature type="transmembrane region" description="Helical" evidence="3">
    <location>
        <begin position="2884"/>
        <end position="2905"/>
    </location>
</feature>
<feature type="compositionally biased region" description="Basic and acidic residues" evidence="2">
    <location>
        <begin position="2567"/>
        <end position="2585"/>
    </location>
</feature>
<feature type="region of interest" description="Disordered" evidence="2">
    <location>
        <begin position="2757"/>
        <end position="2805"/>
    </location>
</feature>
<feature type="coiled-coil region" evidence="1">
    <location>
        <begin position="1571"/>
        <end position="1608"/>
    </location>
</feature>
<feature type="coiled-coil region" evidence="1">
    <location>
        <begin position="249"/>
        <end position="306"/>
    </location>
</feature>
<keyword evidence="3" id="KW-0472">Membrane</keyword>